<dbReference type="EMBL" id="MIGZ01000036">
    <property type="protein sequence ID" value="ODQ94617.1"/>
    <property type="molecule type" value="Genomic_DNA"/>
</dbReference>
<comment type="caution">
    <text evidence="2">The sequence shown here is derived from an EMBL/GenBank/DDBJ whole genome shotgun (WGS) entry which is preliminary data.</text>
</comment>
<dbReference type="OrthoDB" id="166978at2"/>
<feature type="chain" id="PRO_5009135294" description="Lipoprotein" evidence="1">
    <location>
        <begin position="32"/>
        <end position="125"/>
    </location>
</feature>
<evidence type="ECO:0000256" key="1">
    <source>
        <dbReference type="SAM" id="SignalP"/>
    </source>
</evidence>
<keyword evidence="3" id="KW-1185">Reference proteome</keyword>
<proteinExistence type="predicted"/>
<organism evidence="2 3">
    <name type="scientific">Mycolicibacterium holsaticum</name>
    <dbReference type="NCBI Taxonomy" id="152142"/>
    <lineage>
        <taxon>Bacteria</taxon>
        <taxon>Bacillati</taxon>
        <taxon>Actinomycetota</taxon>
        <taxon>Actinomycetes</taxon>
        <taxon>Mycobacteriales</taxon>
        <taxon>Mycobacteriaceae</taxon>
        <taxon>Mycolicibacterium</taxon>
    </lineage>
</organism>
<dbReference type="AlphaFoldDB" id="A0A1E3RZ32"/>
<accession>A0A1E3RZ32</accession>
<name>A0A1E3RZ32_9MYCO</name>
<sequence>MREQGLMRLSSATAGLAAGVAAIALASPAVADPIDPIPGNGFFLVGPDIAPGLYHSAGTASAFGVWINDVPTQDSMCVWFTYSTPDANKDNVVATNTSIGPMYANINATVKAFESRNCQPWTRVP</sequence>
<gene>
    <name evidence="2" type="ORF">BHQ17_08555</name>
</gene>
<evidence type="ECO:0008006" key="4">
    <source>
        <dbReference type="Google" id="ProtNLM"/>
    </source>
</evidence>
<reference evidence="3" key="1">
    <citation type="submission" date="2016-09" db="EMBL/GenBank/DDBJ databases">
        <authorList>
            <person name="Greninger A.L."/>
            <person name="Jerome K.R."/>
            <person name="Mcnair B."/>
            <person name="Wallis C."/>
            <person name="Fang F."/>
        </authorList>
    </citation>
    <scope>NUCLEOTIDE SEQUENCE [LARGE SCALE GENOMIC DNA]</scope>
    <source>
        <strain evidence="3">M7</strain>
    </source>
</reference>
<keyword evidence="1" id="KW-0732">Signal</keyword>
<evidence type="ECO:0000313" key="3">
    <source>
        <dbReference type="Proteomes" id="UP000094243"/>
    </source>
</evidence>
<evidence type="ECO:0000313" key="2">
    <source>
        <dbReference type="EMBL" id="ODQ94617.1"/>
    </source>
</evidence>
<feature type="signal peptide" evidence="1">
    <location>
        <begin position="1"/>
        <end position="31"/>
    </location>
</feature>
<protein>
    <recommendedName>
        <fullName evidence="4">Lipoprotein</fullName>
    </recommendedName>
</protein>
<dbReference type="Proteomes" id="UP000094243">
    <property type="component" value="Unassembled WGS sequence"/>
</dbReference>